<dbReference type="SMART" id="SM00499">
    <property type="entry name" value="AAI"/>
    <property type="match status" value="1"/>
</dbReference>
<feature type="signal peptide" evidence="7">
    <location>
        <begin position="1"/>
        <end position="26"/>
    </location>
</feature>
<dbReference type="GO" id="GO:0008289">
    <property type="term" value="F:lipid binding"/>
    <property type="evidence" value="ECO:0007669"/>
    <property type="project" value="UniProtKB-KW"/>
</dbReference>
<dbReference type="PRINTS" id="PR00382">
    <property type="entry name" value="LIPIDTRNSFER"/>
</dbReference>
<feature type="domain" description="Bifunctional inhibitor/plant lipid transfer protein/seed storage helical" evidence="8">
    <location>
        <begin position="29"/>
        <end position="113"/>
    </location>
</feature>
<dbReference type="PANTHER" id="PTHR33076">
    <property type="entry name" value="NON-SPECIFIC LIPID-TRANSFER PROTEIN 2-RELATED"/>
    <property type="match status" value="1"/>
</dbReference>
<keyword evidence="10" id="KW-1185">Reference proteome</keyword>
<dbReference type="InterPro" id="IPR016140">
    <property type="entry name" value="Bifunc_inhib/LTP/seed_store"/>
</dbReference>
<dbReference type="AlphaFoldDB" id="A0A251P8X7"/>
<keyword evidence="5" id="KW-1015">Disulfide bond</keyword>
<dbReference type="STRING" id="3760.A0A251P8X7"/>
<evidence type="ECO:0000256" key="3">
    <source>
        <dbReference type="ARBA" id="ARBA00022448"/>
    </source>
</evidence>
<dbReference type="InterPro" id="IPR036312">
    <property type="entry name" value="Bifun_inhib/LTP/seed_sf"/>
</dbReference>
<evidence type="ECO:0000256" key="2">
    <source>
        <dbReference type="ARBA" id="ARBA00009748"/>
    </source>
</evidence>
<sequence>MASYALIKLAVFVALCMVVSVPIAYAITCDQVSHNLVPCLDYLRNCGAVPEPCCRGISNLNDLGRTTAERRTICNCLKQNAPSLTGVNPTLAEELPAKCGVNVPYKISPNPNCAKYVSKTPQCSTRVASKFNLI</sequence>
<dbReference type="Gene3D" id="1.10.110.10">
    <property type="entry name" value="Plant lipid-transfer and hydrophobic proteins"/>
    <property type="match status" value="1"/>
</dbReference>
<reference evidence="9 10" key="1">
    <citation type="journal article" date="2013" name="Nat. Genet.">
        <title>The high-quality draft genome of peach (Prunus persica) identifies unique patterns of genetic diversity, domestication and genome evolution.</title>
        <authorList>
            <consortium name="International Peach Genome Initiative"/>
            <person name="Verde I."/>
            <person name="Abbott A.G."/>
            <person name="Scalabrin S."/>
            <person name="Jung S."/>
            <person name="Shu S."/>
            <person name="Marroni F."/>
            <person name="Zhebentyayeva T."/>
            <person name="Dettori M.T."/>
            <person name="Grimwood J."/>
            <person name="Cattonaro F."/>
            <person name="Zuccolo A."/>
            <person name="Rossini L."/>
            <person name="Jenkins J."/>
            <person name="Vendramin E."/>
            <person name="Meisel L.A."/>
            <person name="Decroocq V."/>
            <person name="Sosinski B."/>
            <person name="Prochnik S."/>
            <person name="Mitros T."/>
            <person name="Policriti A."/>
            <person name="Cipriani G."/>
            <person name="Dondini L."/>
            <person name="Ficklin S."/>
            <person name="Goodstein D.M."/>
            <person name="Xuan P."/>
            <person name="Del Fabbro C."/>
            <person name="Aramini V."/>
            <person name="Copetti D."/>
            <person name="Gonzalez S."/>
            <person name="Horner D.S."/>
            <person name="Falchi R."/>
            <person name="Lucas S."/>
            <person name="Mica E."/>
            <person name="Maldonado J."/>
            <person name="Lazzari B."/>
            <person name="Bielenberg D."/>
            <person name="Pirona R."/>
            <person name="Miculan M."/>
            <person name="Barakat A."/>
            <person name="Testolin R."/>
            <person name="Stella A."/>
            <person name="Tartarini S."/>
            <person name="Tonutti P."/>
            <person name="Arus P."/>
            <person name="Orellana A."/>
            <person name="Wells C."/>
            <person name="Main D."/>
            <person name="Vizzotto G."/>
            <person name="Silva H."/>
            <person name="Salamini F."/>
            <person name="Schmutz J."/>
            <person name="Morgante M."/>
            <person name="Rokhsar D.S."/>
        </authorList>
    </citation>
    <scope>NUCLEOTIDE SEQUENCE [LARGE SCALE GENOMIC DNA]</scope>
    <source>
        <strain evidence="10">cv. Nemared</strain>
    </source>
</reference>
<keyword evidence="4 6" id="KW-0446">Lipid-binding</keyword>
<proteinExistence type="inferred from homology"/>
<dbReference type="InterPro" id="IPR000528">
    <property type="entry name" value="Plant_nsLTP"/>
</dbReference>
<dbReference type="CDD" id="cd01960">
    <property type="entry name" value="nsLTP1"/>
    <property type="match status" value="1"/>
</dbReference>
<dbReference type="SUPFAM" id="SSF47699">
    <property type="entry name" value="Bifunctional inhibitor/lipid-transfer protein/seed storage 2S albumin"/>
    <property type="match status" value="1"/>
</dbReference>
<accession>A0A251P8X7</accession>
<comment type="function">
    <text evidence="1 6">Plant non-specific lipid-transfer proteins transfer phospholipids as well as galactolipids across membranes. May play a role in wax or cutin deposition in the cell walls of expanding epidermal cells and certain secretory tissues.</text>
</comment>
<dbReference type="EMBL" id="CM007655">
    <property type="protein sequence ID" value="ONI08044.1"/>
    <property type="molecule type" value="Genomic_DNA"/>
</dbReference>
<feature type="chain" id="PRO_5013168600" description="Non-specific lipid-transfer protein" evidence="7">
    <location>
        <begin position="27"/>
        <end position="134"/>
    </location>
</feature>
<gene>
    <name evidence="9" type="ORF">PRUPE_5G155000</name>
</gene>
<dbReference type="GO" id="GO:0006869">
    <property type="term" value="P:lipid transport"/>
    <property type="evidence" value="ECO:0007669"/>
    <property type="project" value="InterPro"/>
</dbReference>
<evidence type="ECO:0000256" key="1">
    <source>
        <dbReference type="ARBA" id="ARBA00003211"/>
    </source>
</evidence>
<comment type="similarity">
    <text evidence="2 6">Belongs to the plant LTP family.</text>
</comment>
<evidence type="ECO:0000256" key="4">
    <source>
        <dbReference type="ARBA" id="ARBA00023121"/>
    </source>
</evidence>
<evidence type="ECO:0000313" key="9">
    <source>
        <dbReference type="EMBL" id="ONI08044.1"/>
    </source>
</evidence>
<evidence type="ECO:0000259" key="8">
    <source>
        <dbReference type="SMART" id="SM00499"/>
    </source>
</evidence>
<keyword evidence="3 6" id="KW-0813">Transport</keyword>
<evidence type="ECO:0000256" key="5">
    <source>
        <dbReference type="ARBA" id="ARBA00023157"/>
    </source>
</evidence>
<evidence type="ECO:0000313" key="10">
    <source>
        <dbReference type="Proteomes" id="UP000006882"/>
    </source>
</evidence>
<dbReference type="Gramene" id="ONI08044">
    <property type="protein sequence ID" value="ONI08044"/>
    <property type="gene ID" value="PRUPE_5G155000"/>
</dbReference>
<name>A0A251P8X7_PRUPE</name>
<protein>
    <recommendedName>
        <fullName evidence="6">Non-specific lipid-transfer protein</fullName>
    </recommendedName>
</protein>
<dbReference type="Pfam" id="PF00234">
    <property type="entry name" value="Tryp_alpha_amyl"/>
    <property type="match status" value="1"/>
</dbReference>
<organism evidence="9 10">
    <name type="scientific">Prunus persica</name>
    <name type="common">Peach</name>
    <name type="synonym">Amygdalus persica</name>
    <dbReference type="NCBI Taxonomy" id="3760"/>
    <lineage>
        <taxon>Eukaryota</taxon>
        <taxon>Viridiplantae</taxon>
        <taxon>Streptophyta</taxon>
        <taxon>Embryophyta</taxon>
        <taxon>Tracheophyta</taxon>
        <taxon>Spermatophyta</taxon>
        <taxon>Magnoliopsida</taxon>
        <taxon>eudicotyledons</taxon>
        <taxon>Gunneridae</taxon>
        <taxon>Pentapetalae</taxon>
        <taxon>rosids</taxon>
        <taxon>fabids</taxon>
        <taxon>Rosales</taxon>
        <taxon>Rosaceae</taxon>
        <taxon>Amygdaloideae</taxon>
        <taxon>Amygdaleae</taxon>
        <taxon>Prunus</taxon>
    </lineage>
</organism>
<evidence type="ECO:0000256" key="6">
    <source>
        <dbReference type="RuleBase" id="RU000628"/>
    </source>
</evidence>
<dbReference type="Proteomes" id="UP000006882">
    <property type="component" value="Chromosome G5"/>
</dbReference>
<keyword evidence="7" id="KW-0732">Signal</keyword>
<evidence type="ECO:0000256" key="7">
    <source>
        <dbReference type="SAM" id="SignalP"/>
    </source>
</evidence>